<comment type="caution">
    <text evidence="1">The sequence shown here is derived from an EMBL/GenBank/DDBJ whole genome shotgun (WGS) entry which is preliminary data.</text>
</comment>
<keyword evidence="2" id="KW-1185">Reference proteome</keyword>
<dbReference type="Gene3D" id="2.160.20.10">
    <property type="entry name" value="Single-stranded right-handed beta-helix, Pectin lyase-like"/>
    <property type="match status" value="1"/>
</dbReference>
<protein>
    <recommendedName>
        <fullName evidence="3">Pectate lyase superfamily protein domain-containing protein</fullName>
    </recommendedName>
</protein>
<evidence type="ECO:0000313" key="2">
    <source>
        <dbReference type="Proteomes" id="UP001589532"/>
    </source>
</evidence>
<dbReference type="Proteomes" id="UP001589532">
    <property type="component" value="Unassembled WGS sequence"/>
</dbReference>
<name>A0ABV5RQP9_9ACTN</name>
<proteinExistence type="predicted"/>
<dbReference type="InterPro" id="IPR012334">
    <property type="entry name" value="Pectin_lyas_fold"/>
</dbReference>
<gene>
    <name evidence="1" type="ORF">ACFFSA_00600</name>
</gene>
<evidence type="ECO:0008006" key="3">
    <source>
        <dbReference type="Google" id="ProtNLM"/>
    </source>
</evidence>
<organism evidence="1 2">
    <name type="scientific">Nonomuraea helvata</name>
    <dbReference type="NCBI Taxonomy" id="37484"/>
    <lineage>
        <taxon>Bacteria</taxon>
        <taxon>Bacillati</taxon>
        <taxon>Actinomycetota</taxon>
        <taxon>Actinomycetes</taxon>
        <taxon>Streptosporangiales</taxon>
        <taxon>Streptosporangiaceae</taxon>
        <taxon>Nonomuraea</taxon>
    </lineage>
</organism>
<dbReference type="InterPro" id="IPR006311">
    <property type="entry name" value="TAT_signal"/>
</dbReference>
<evidence type="ECO:0000313" key="1">
    <source>
        <dbReference type="EMBL" id="MFB9621568.1"/>
    </source>
</evidence>
<sequence length="536" mass="58453">MTYDLSRRALLAAGGTFALSGVANMAAMTGTAPAYADSWRSTLVHRERGRLVYAEDAEHNRVPDFSHAGYRNGERPLPHLPVVRTIRPIEGDNTAHIQAALDEIAALPEHGRGALLLLPGRYPVSGTIYVRSSRTVLRGSGDGEDAAENTVITATAAGAANRTVIVAGGEGPVNWSAWRSEVPGTRTDIVSDFVQVGSRTFEVADARGLRPGDNVIVFHPCSEGWLKAIDHGGHDTGRPWYVDEEPILYNRYVTDITGNRVTVDAPVLNHLNRSLSQSYLYKTARAGVITQVGVERLRVDVEFDGDPFAQKSAVQNAIRIFRAEDAWIRDCTALRFWQVGMEAWEATRVTVDNCRALEPTGSTSEGGNRYNFCAHPFAQLVLFKDCHGNKARHTFIVNGAASASGIVFLRGTSEETYNTSEGHRRWSTGLLYDGHREVNPHRTLTLGLYNRGWWGTSHGWAAAHSVAWGCDMSGTQIVVQKPPTAQNYVVGARNAVVNADGPFAQPIGYVEGTGQAGPQLPSLYEAQLHERGFRLA</sequence>
<dbReference type="RefSeq" id="WP_344986667.1">
    <property type="nucleotide sequence ID" value="NZ_BAAAXV010000001.1"/>
</dbReference>
<reference evidence="1 2" key="1">
    <citation type="submission" date="2024-09" db="EMBL/GenBank/DDBJ databases">
        <authorList>
            <person name="Sun Q."/>
            <person name="Mori K."/>
        </authorList>
    </citation>
    <scope>NUCLEOTIDE SEQUENCE [LARGE SCALE GENOMIC DNA]</scope>
    <source>
        <strain evidence="1 2">JCM 3143</strain>
    </source>
</reference>
<dbReference type="InterPro" id="IPR011050">
    <property type="entry name" value="Pectin_lyase_fold/virulence"/>
</dbReference>
<dbReference type="PROSITE" id="PS51318">
    <property type="entry name" value="TAT"/>
    <property type="match status" value="1"/>
</dbReference>
<dbReference type="SUPFAM" id="SSF51126">
    <property type="entry name" value="Pectin lyase-like"/>
    <property type="match status" value="1"/>
</dbReference>
<dbReference type="EMBL" id="JBHMBW010000001">
    <property type="protein sequence ID" value="MFB9621568.1"/>
    <property type="molecule type" value="Genomic_DNA"/>
</dbReference>
<accession>A0ABV5RQP9</accession>